<evidence type="ECO:0008006" key="4">
    <source>
        <dbReference type="Google" id="ProtNLM"/>
    </source>
</evidence>
<dbReference type="Proteomes" id="UP001176059">
    <property type="component" value="Unassembled WGS sequence"/>
</dbReference>
<keyword evidence="3" id="KW-1185">Reference proteome</keyword>
<keyword evidence="1" id="KW-0732">Signal</keyword>
<dbReference type="EMBL" id="JANVFO010000011">
    <property type="protein sequence ID" value="KAJ3735083.1"/>
    <property type="molecule type" value="Genomic_DNA"/>
</dbReference>
<reference evidence="2" key="1">
    <citation type="submission" date="2022-08" db="EMBL/GenBank/DDBJ databases">
        <authorList>
            <consortium name="DOE Joint Genome Institute"/>
            <person name="Min B."/>
            <person name="Sierra-Patev S."/>
            <person name="Naranjo-Ortiz M."/>
            <person name="Looney B."/>
            <person name="Konkel Z."/>
            <person name="Slot J.C."/>
            <person name="Sakamoto Y."/>
            <person name="Steenwyk J.L."/>
            <person name="Rokas A."/>
            <person name="Carro J."/>
            <person name="Camarero S."/>
            <person name="Ferreira P."/>
            <person name="Molpeceres G."/>
            <person name="Ruiz-duenas F.J."/>
            <person name="Serrano A."/>
            <person name="Henrissat B."/>
            <person name="Drula E."/>
            <person name="Hughes K.W."/>
            <person name="Mata J.L."/>
            <person name="Ishikawa N.K."/>
            <person name="Vargas-Isla R."/>
            <person name="Ushijima S."/>
            <person name="Smith C.A."/>
            <person name="Ahrendt S."/>
            <person name="Andreopoulos W."/>
            <person name="He G."/>
            <person name="LaButti K."/>
            <person name="Lipzen A."/>
            <person name="Ng V."/>
            <person name="Riley R."/>
            <person name="Sandor L."/>
            <person name="Barry K."/>
            <person name="Martinez A.T."/>
            <person name="Xiao Y."/>
            <person name="Gibbons J.G."/>
            <person name="Terashima K."/>
            <person name="Hibbett D.S."/>
            <person name="Grigoriev I.V."/>
        </authorList>
    </citation>
    <scope>NUCLEOTIDE SEQUENCE</scope>
    <source>
        <strain evidence="2">ET3784</strain>
    </source>
</reference>
<proteinExistence type="predicted"/>
<evidence type="ECO:0000313" key="3">
    <source>
        <dbReference type="Proteomes" id="UP001176059"/>
    </source>
</evidence>
<evidence type="ECO:0000256" key="1">
    <source>
        <dbReference type="SAM" id="SignalP"/>
    </source>
</evidence>
<accession>A0AA38JYG1</accession>
<organism evidence="2 3">
    <name type="scientific">Lentinula guzmanii</name>
    <dbReference type="NCBI Taxonomy" id="2804957"/>
    <lineage>
        <taxon>Eukaryota</taxon>
        <taxon>Fungi</taxon>
        <taxon>Dikarya</taxon>
        <taxon>Basidiomycota</taxon>
        <taxon>Agaricomycotina</taxon>
        <taxon>Agaricomycetes</taxon>
        <taxon>Agaricomycetidae</taxon>
        <taxon>Agaricales</taxon>
        <taxon>Marasmiineae</taxon>
        <taxon>Omphalotaceae</taxon>
        <taxon>Lentinula</taxon>
    </lineage>
</organism>
<sequence>MMRVALLVLMMIFPRSSVEGFELIQVGKFVHFTLASVPPTVLCPACYPIWNFRQQVADGHKCIPPSCRNLHDMKQRYISHQQRYISAKNPCRTHRHLCR</sequence>
<feature type="chain" id="PRO_5041294798" description="Secreted protein" evidence="1">
    <location>
        <begin position="21"/>
        <end position="99"/>
    </location>
</feature>
<name>A0AA38JYG1_9AGAR</name>
<evidence type="ECO:0000313" key="2">
    <source>
        <dbReference type="EMBL" id="KAJ3735083.1"/>
    </source>
</evidence>
<protein>
    <recommendedName>
        <fullName evidence="4">Secreted protein</fullName>
    </recommendedName>
</protein>
<gene>
    <name evidence="2" type="ORF">DFJ43DRAFT_72673</name>
</gene>
<feature type="signal peptide" evidence="1">
    <location>
        <begin position="1"/>
        <end position="20"/>
    </location>
</feature>
<comment type="caution">
    <text evidence="2">The sequence shown here is derived from an EMBL/GenBank/DDBJ whole genome shotgun (WGS) entry which is preliminary data.</text>
</comment>
<dbReference type="AlphaFoldDB" id="A0AA38JYG1"/>
<reference evidence="2" key="2">
    <citation type="journal article" date="2023" name="Proc. Natl. Acad. Sci. U.S.A.">
        <title>A global phylogenomic analysis of the shiitake genus Lentinula.</title>
        <authorList>
            <person name="Sierra-Patev S."/>
            <person name="Min B."/>
            <person name="Naranjo-Ortiz M."/>
            <person name="Looney B."/>
            <person name="Konkel Z."/>
            <person name="Slot J.C."/>
            <person name="Sakamoto Y."/>
            <person name="Steenwyk J.L."/>
            <person name="Rokas A."/>
            <person name="Carro J."/>
            <person name="Camarero S."/>
            <person name="Ferreira P."/>
            <person name="Molpeceres G."/>
            <person name="Ruiz-Duenas F.J."/>
            <person name="Serrano A."/>
            <person name="Henrissat B."/>
            <person name="Drula E."/>
            <person name="Hughes K.W."/>
            <person name="Mata J.L."/>
            <person name="Ishikawa N.K."/>
            <person name="Vargas-Isla R."/>
            <person name="Ushijima S."/>
            <person name="Smith C.A."/>
            <person name="Donoghue J."/>
            <person name="Ahrendt S."/>
            <person name="Andreopoulos W."/>
            <person name="He G."/>
            <person name="LaButti K."/>
            <person name="Lipzen A."/>
            <person name="Ng V."/>
            <person name="Riley R."/>
            <person name="Sandor L."/>
            <person name="Barry K."/>
            <person name="Martinez A.T."/>
            <person name="Xiao Y."/>
            <person name="Gibbons J.G."/>
            <person name="Terashima K."/>
            <person name="Grigoriev I.V."/>
            <person name="Hibbett D."/>
        </authorList>
    </citation>
    <scope>NUCLEOTIDE SEQUENCE</scope>
    <source>
        <strain evidence="2">ET3784</strain>
    </source>
</reference>